<keyword evidence="2" id="KW-1185">Reference proteome</keyword>
<organism evidence="1 2">
    <name type="scientific">Isoptericola chiayiensis</name>
    <dbReference type="NCBI Taxonomy" id="579446"/>
    <lineage>
        <taxon>Bacteria</taxon>
        <taxon>Bacillati</taxon>
        <taxon>Actinomycetota</taxon>
        <taxon>Actinomycetes</taxon>
        <taxon>Micrococcales</taxon>
        <taxon>Promicromonosporaceae</taxon>
        <taxon>Isoptericola</taxon>
    </lineage>
</organism>
<dbReference type="SUPFAM" id="SSF55961">
    <property type="entry name" value="Bet v1-like"/>
    <property type="match status" value="1"/>
</dbReference>
<dbReference type="CDD" id="cd07822">
    <property type="entry name" value="SRPBCC_4"/>
    <property type="match status" value="1"/>
</dbReference>
<dbReference type="Proteomes" id="UP001500956">
    <property type="component" value="Unassembled WGS sequence"/>
</dbReference>
<sequence>MATTISHTVEIDRTPIAVWAVLADTARYPDWNPFITRLSGELEVGARLKVVIEPPGRRPMTFRPTVLDQRPGEVLHWRGRLLLPGLFDGEHRFELEALPSGRTRFTQSETFSGLLVPALRSMLAPTRLGFEHMNTALKEYAEARPAARS</sequence>
<dbReference type="PANTHER" id="PTHR36166:SF1">
    <property type="entry name" value="SRPBCC DOMAIN-CONTAINING PROTEIN"/>
    <property type="match status" value="1"/>
</dbReference>
<dbReference type="PANTHER" id="PTHR36166">
    <property type="entry name" value="CHROMOSOME 9, WHOLE GENOME SHOTGUN SEQUENCE"/>
    <property type="match status" value="1"/>
</dbReference>
<dbReference type="RefSeq" id="WP_172150615.1">
    <property type="nucleotide sequence ID" value="NZ_BAABID010000009.1"/>
</dbReference>
<evidence type="ECO:0000313" key="2">
    <source>
        <dbReference type="Proteomes" id="UP001500956"/>
    </source>
</evidence>
<dbReference type="InterPro" id="IPR023393">
    <property type="entry name" value="START-like_dom_sf"/>
</dbReference>
<reference evidence="2" key="1">
    <citation type="journal article" date="2019" name="Int. J. Syst. Evol. Microbiol.">
        <title>The Global Catalogue of Microorganisms (GCM) 10K type strain sequencing project: providing services to taxonomists for standard genome sequencing and annotation.</title>
        <authorList>
            <consortium name="The Broad Institute Genomics Platform"/>
            <consortium name="The Broad Institute Genome Sequencing Center for Infectious Disease"/>
            <person name="Wu L."/>
            <person name="Ma J."/>
        </authorList>
    </citation>
    <scope>NUCLEOTIDE SEQUENCE [LARGE SCALE GENOMIC DNA]</scope>
    <source>
        <strain evidence="2">JCM 18063</strain>
    </source>
</reference>
<accession>A0ABP8YJH0</accession>
<name>A0ABP8YJH0_9MICO</name>
<comment type="caution">
    <text evidence="1">The sequence shown here is derived from an EMBL/GenBank/DDBJ whole genome shotgun (WGS) entry which is preliminary data.</text>
</comment>
<dbReference type="EMBL" id="BAABID010000009">
    <property type="protein sequence ID" value="GAA4730577.1"/>
    <property type="molecule type" value="Genomic_DNA"/>
</dbReference>
<proteinExistence type="predicted"/>
<dbReference type="InterPro" id="IPR019587">
    <property type="entry name" value="Polyketide_cyclase/dehydratase"/>
</dbReference>
<dbReference type="Gene3D" id="3.30.530.20">
    <property type="match status" value="1"/>
</dbReference>
<gene>
    <name evidence="1" type="ORF">GCM10023216_22990</name>
</gene>
<protein>
    <submittedName>
        <fullName evidence="1">SRPBCC domain-containing protein</fullName>
    </submittedName>
</protein>
<dbReference type="Pfam" id="PF10604">
    <property type="entry name" value="Polyketide_cyc2"/>
    <property type="match status" value="1"/>
</dbReference>
<evidence type="ECO:0000313" key="1">
    <source>
        <dbReference type="EMBL" id="GAA4730577.1"/>
    </source>
</evidence>